<proteinExistence type="inferred from homology"/>
<comment type="caution">
    <text evidence="10">The sequence shown here is derived from an EMBL/GenBank/DDBJ whole genome shotgun (WGS) entry which is preliminary data.</text>
</comment>
<comment type="similarity">
    <text evidence="3 9">Belongs to the CobD/CbiB family.</text>
</comment>
<sequence>MLNAIRLICGFALDGLFGDPQGKWHPVVLIGKIINSLERLLFPKKRNFKREFFMGFILVILMAGGMGILYYFLSRWLRQYLSLAFWALEIYLIFSFTAYRTLIKRVNNVKLALEQDNIEGARQRLKHLVGRDTEHFSEKEIVRAGIESLAESFSDGILAPLFYTALFGALGGLIYKISNTLDSMLGYKNSRYYFFGFASARFDDLMNIIPSRLSVVMIGISAMILGKFWKGVFQYSLRDARKHPSPNAGWPESALAGALGVQLGGANYYGGKREEYPFLGEPLIELIPARIDEALIVIRFSTYVGVLVCSLFSIIIWML</sequence>
<dbReference type="GO" id="GO:0009236">
    <property type="term" value="P:cobalamin biosynthetic process"/>
    <property type="evidence" value="ECO:0007669"/>
    <property type="project" value="UniProtKB-UniRule"/>
</dbReference>
<dbReference type="Pfam" id="PF03186">
    <property type="entry name" value="CobD_Cbib"/>
    <property type="match status" value="1"/>
</dbReference>
<protein>
    <recommendedName>
        <fullName evidence="9">Cobalamin biosynthesis protein CobD</fullName>
    </recommendedName>
</protein>
<reference evidence="10" key="1">
    <citation type="submission" date="2017-02" db="EMBL/GenBank/DDBJ databases">
        <title>Delving into the versatile metabolic prowess of the omnipresent phylum Bacteroidetes.</title>
        <authorList>
            <person name="Nobu M.K."/>
            <person name="Mei R."/>
            <person name="Narihiro T."/>
            <person name="Kuroda K."/>
            <person name="Liu W.-T."/>
        </authorList>
    </citation>
    <scope>NUCLEOTIDE SEQUENCE</scope>
    <source>
        <strain evidence="10">ADurb.Bin276</strain>
    </source>
</reference>
<accession>A0A1V5T2M7</accession>
<keyword evidence="5 9" id="KW-0169">Cobalamin biosynthesis</keyword>
<keyword evidence="6 9" id="KW-0812">Transmembrane</keyword>
<dbReference type="EMBL" id="MWBQ01000025">
    <property type="protein sequence ID" value="OQA61016.1"/>
    <property type="molecule type" value="Genomic_DNA"/>
</dbReference>
<evidence type="ECO:0000256" key="5">
    <source>
        <dbReference type="ARBA" id="ARBA00022573"/>
    </source>
</evidence>
<dbReference type="GO" id="GO:0048472">
    <property type="term" value="F:threonine-phosphate decarboxylase activity"/>
    <property type="evidence" value="ECO:0007669"/>
    <property type="project" value="InterPro"/>
</dbReference>
<evidence type="ECO:0000256" key="6">
    <source>
        <dbReference type="ARBA" id="ARBA00022692"/>
    </source>
</evidence>
<dbReference type="InterPro" id="IPR004485">
    <property type="entry name" value="Cobalamin_biosynth_CobD/CbiB"/>
</dbReference>
<dbReference type="AlphaFoldDB" id="A0A1V5T2M7"/>
<dbReference type="GO" id="GO:0015420">
    <property type="term" value="F:ABC-type vitamin B12 transporter activity"/>
    <property type="evidence" value="ECO:0007669"/>
    <property type="project" value="UniProtKB-UniRule"/>
</dbReference>
<comment type="function">
    <text evidence="9">Converts cobyric acid to cobinamide by the addition of aminopropanol on the F carboxylic group.</text>
</comment>
<dbReference type="HAMAP" id="MF_00024">
    <property type="entry name" value="CobD_CbiB"/>
    <property type="match status" value="1"/>
</dbReference>
<dbReference type="NCBIfam" id="TIGR00380">
    <property type="entry name" value="cobal_cbiB"/>
    <property type="match status" value="1"/>
</dbReference>
<feature type="transmembrane region" description="Helical" evidence="9">
    <location>
        <begin position="296"/>
        <end position="318"/>
    </location>
</feature>
<evidence type="ECO:0000256" key="3">
    <source>
        <dbReference type="ARBA" id="ARBA00006263"/>
    </source>
</evidence>
<name>A0A1V5T2M7_9BACT</name>
<feature type="transmembrane region" description="Helical" evidence="9">
    <location>
        <begin position="157"/>
        <end position="175"/>
    </location>
</feature>
<dbReference type="PANTHER" id="PTHR34308:SF1">
    <property type="entry name" value="COBALAMIN BIOSYNTHESIS PROTEIN CBIB"/>
    <property type="match status" value="1"/>
</dbReference>
<evidence type="ECO:0000256" key="9">
    <source>
        <dbReference type="HAMAP-Rule" id="MF_00024"/>
    </source>
</evidence>
<gene>
    <name evidence="9" type="primary">cobD</name>
    <name evidence="10" type="ORF">BWY41_00410</name>
</gene>
<keyword evidence="4 9" id="KW-1003">Cell membrane</keyword>
<evidence type="ECO:0000256" key="2">
    <source>
        <dbReference type="ARBA" id="ARBA00004953"/>
    </source>
</evidence>
<dbReference type="UniPathway" id="UPA00148"/>
<dbReference type="GO" id="GO:0005886">
    <property type="term" value="C:plasma membrane"/>
    <property type="evidence" value="ECO:0007669"/>
    <property type="project" value="UniProtKB-SubCell"/>
</dbReference>
<dbReference type="PANTHER" id="PTHR34308">
    <property type="entry name" value="COBALAMIN BIOSYNTHESIS PROTEIN CBIB"/>
    <property type="match status" value="1"/>
</dbReference>
<feature type="transmembrane region" description="Helical" evidence="9">
    <location>
        <begin position="52"/>
        <end position="73"/>
    </location>
</feature>
<comment type="pathway">
    <text evidence="2 9">Cofactor biosynthesis; adenosylcobalamin biosynthesis.</text>
</comment>
<organism evidence="10">
    <name type="scientific">Candidatus Atribacter allofermentans</name>
    <dbReference type="NCBI Taxonomy" id="1852833"/>
    <lineage>
        <taxon>Bacteria</taxon>
        <taxon>Pseudomonadati</taxon>
        <taxon>Atribacterota</taxon>
        <taxon>Atribacteria</taxon>
        <taxon>Atribacterales</taxon>
        <taxon>Atribacteraceae</taxon>
        <taxon>Atribacter</taxon>
    </lineage>
</organism>
<comment type="subcellular location">
    <subcellularLocation>
        <location evidence="1 9">Cell membrane</location>
        <topology evidence="1 9">Multi-pass membrane protein</topology>
    </subcellularLocation>
</comment>
<evidence type="ECO:0000256" key="7">
    <source>
        <dbReference type="ARBA" id="ARBA00022989"/>
    </source>
</evidence>
<evidence type="ECO:0000256" key="8">
    <source>
        <dbReference type="ARBA" id="ARBA00023136"/>
    </source>
</evidence>
<dbReference type="Proteomes" id="UP000485569">
    <property type="component" value="Unassembled WGS sequence"/>
</dbReference>
<comment type="caution">
    <text evidence="9">Lacks conserved residue(s) required for the propagation of feature annotation.</text>
</comment>
<feature type="transmembrane region" description="Helical" evidence="9">
    <location>
        <begin position="79"/>
        <end position="99"/>
    </location>
</feature>
<keyword evidence="7 9" id="KW-1133">Transmembrane helix</keyword>
<evidence type="ECO:0000256" key="4">
    <source>
        <dbReference type="ARBA" id="ARBA00022475"/>
    </source>
</evidence>
<evidence type="ECO:0000313" key="10">
    <source>
        <dbReference type="EMBL" id="OQA61016.1"/>
    </source>
</evidence>
<evidence type="ECO:0000256" key="1">
    <source>
        <dbReference type="ARBA" id="ARBA00004651"/>
    </source>
</evidence>
<keyword evidence="8 9" id="KW-0472">Membrane</keyword>